<keyword evidence="2" id="KW-1185">Reference proteome</keyword>
<accession>A0A8X6W4B9</accession>
<reference evidence="1" key="1">
    <citation type="submission" date="2020-08" db="EMBL/GenBank/DDBJ databases">
        <title>Multicomponent nature underlies the extraordinary mechanical properties of spider dragline silk.</title>
        <authorList>
            <person name="Kono N."/>
            <person name="Nakamura H."/>
            <person name="Mori M."/>
            <person name="Yoshida Y."/>
            <person name="Ohtoshi R."/>
            <person name="Malay A.D."/>
            <person name="Moran D.A.P."/>
            <person name="Tomita M."/>
            <person name="Numata K."/>
            <person name="Arakawa K."/>
        </authorList>
    </citation>
    <scope>NUCLEOTIDE SEQUENCE</scope>
</reference>
<comment type="caution">
    <text evidence="1">The sequence shown here is derived from an EMBL/GenBank/DDBJ whole genome shotgun (WGS) entry which is preliminary data.</text>
</comment>
<dbReference type="Proteomes" id="UP000887159">
    <property type="component" value="Unassembled WGS sequence"/>
</dbReference>
<proteinExistence type="predicted"/>
<dbReference type="EMBL" id="BMAU01021381">
    <property type="protein sequence ID" value="GFY27835.1"/>
    <property type="molecule type" value="Genomic_DNA"/>
</dbReference>
<organism evidence="1 2">
    <name type="scientific">Trichonephila clavipes</name>
    <name type="common">Golden silk orbweaver</name>
    <name type="synonym">Nephila clavipes</name>
    <dbReference type="NCBI Taxonomy" id="2585209"/>
    <lineage>
        <taxon>Eukaryota</taxon>
        <taxon>Metazoa</taxon>
        <taxon>Ecdysozoa</taxon>
        <taxon>Arthropoda</taxon>
        <taxon>Chelicerata</taxon>
        <taxon>Arachnida</taxon>
        <taxon>Araneae</taxon>
        <taxon>Araneomorphae</taxon>
        <taxon>Entelegynae</taxon>
        <taxon>Araneoidea</taxon>
        <taxon>Nephilidae</taxon>
        <taxon>Trichonephila</taxon>
    </lineage>
</organism>
<evidence type="ECO:0000313" key="2">
    <source>
        <dbReference type="Proteomes" id="UP000887159"/>
    </source>
</evidence>
<sequence>MTFLLRLRKGDLLGEARELGVEFNGDLTKVEIKDMILQNDMETIKAVMEGILKEKEREFEERRQYREYELERLRLSNATETVSVSSADLKGQGVNRRVNLKDLVPKFDAKMQILIYFCEIFERQAKRRRKFRTTDLCASSWIDENDYLGEYVLVKSKLDDVCHRLPLAKVKFKTKGGEFYTKAAVKVNSHPSEPYLLSNRTAELIQPREKSVLLIDAMVTRNASKIVPFEKERKAGLNAASGFSIENTDPVFPTQGDGTEPTIEFPAFVERNEGETALLKNSDFSSEQIKCKDQHVLGERAKWGVSECCRTKEGNLESCWDEERGGIPKTRCALKIHP</sequence>
<protein>
    <submittedName>
        <fullName evidence="1">Uncharacterized protein</fullName>
    </submittedName>
</protein>
<gene>
    <name evidence="1" type="primary">NCL1_50590</name>
    <name evidence="1" type="ORF">TNCV_243001</name>
</gene>
<dbReference type="AlphaFoldDB" id="A0A8X6W4B9"/>
<name>A0A8X6W4B9_TRICX</name>
<evidence type="ECO:0000313" key="1">
    <source>
        <dbReference type="EMBL" id="GFY27835.1"/>
    </source>
</evidence>